<dbReference type="Proteomes" id="UP001341281">
    <property type="component" value="Chromosome 01"/>
</dbReference>
<protein>
    <submittedName>
        <fullName evidence="2">Uncharacterized protein</fullName>
    </submittedName>
</protein>
<proteinExistence type="predicted"/>
<reference evidence="2 3" key="1">
    <citation type="submission" date="2024-02" db="EMBL/GenBank/DDBJ databases">
        <title>High-quality chromosome-scale genome assembly of Pensacola bahiagrass (Paspalum notatum Flugge var. saurae).</title>
        <authorList>
            <person name="Vega J.M."/>
            <person name="Podio M."/>
            <person name="Orjuela J."/>
            <person name="Siena L.A."/>
            <person name="Pessino S.C."/>
            <person name="Combes M.C."/>
            <person name="Mariac C."/>
            <person name="Albertini E."/>
            <person name="Pupilli F."/>
            <person name="Ortiz J.P.A."/>
            <person name="Leblanc O."/>
        </authorList>
    </citation>
    <scope>NUCLEOTIDE SEQUENCE [LARGE SCALE GENOMIC DNA]</scope>
    <source>
        <strain evidence="2">R1</strain>
        <tissue evidence="2">Leaf</tissue>
    </source>
</reference>
<sequence>MSTSSSRSHAPTTPVRAPLPRSPPRLQYLAPTSGVGSALIPHTLALAALLPTGAPRRRPHTRTAAPWAISVCRPAAPASTTRSAAVVAAFLHRRPTFFIQIIVFTGRPAVLRPRCLPVDEVSFQGFSLRSVHVRVFRPLKPLFTGFEPEAPVFSTGTPGTFVFI</sequence>
<feature type="compositionally biased region" description="Polar residues" evidence="1">
    <location>
        <begin position="1"/>
        <end position="11"/>
    </location>
</feature>
<evidence type="ECO:0000313" key="3">
    <source>
        <dbReference type="Proteomes" id="UP001341281"/>
    </source>
</evidence>
<evidence type="ECO:0000256" key="1">
    <source>
        <dbReference type="SAM" id="MobiDB-lite"/>
    </source>
</evidence>
<name>A0AAQ3PFV8_PASNO</name>
<evidence type="ECO:0000313" key="2">
    <source>
        <dbReference type="EMBL" id="WVZ51130.1"/>
    </source>
</evidence>
<gene>
    <name evidence="2" type="ORF">U9M48_002305</name>
</gene>
<accession>A0AAQ3PFV8</accession>
<dbReference type="AlphaFoldDB" id="A0AAQ3PFV8"/>
<keyword evidence="3" id="KW-1185">Reference proteome</keyword>
<organism evidence="2 3">
    <name type="scientific">Paspalum notatum var. saurae</name>
    <dbReference type="NCBI Taxonomy" id="547442"/>
    <lineage>
        <taxon>Eukaryota</taxon>
        <taxon>Viridiplantae</taxon>
        <taxon>Streptophyta</taxon>
        <taxon>Embryophyta</taxon>
        <taxon>Tracheophyta</taxon>
        <taxon>Spermatophyta</taxon>
        <taxon>Magnoliopsida</taxon>
        <taxon>Liliopsida</taxon>
        <taxon>Poales</taxon>
        <taxon>Poaceae</taxon>
        <taxon>PACMAD clade</taxon>
        <taxon>Panicoideae</taxon>
        <taxon>Andropogonodae</taxon>
        <taxon>Paspaleae</taxon>
        <taxon>Paspalinae</taxon>
        <taxon>Paspalum</taxon>
    </lineage>
</organism>
<dbReference type="EMBL" id="CP144745">
    <property type="protein sequence ID" value="WVZ51130.1"/>
    <property type="molecule type" value="Genomic_DNA"/>
</dbReference>
<feature type="region of interest" description="Disordered" evidence="1">
    <location>
        <begin position="1"/>
        <end position="24"/>
    </location>
</feature>